<dbReference type="SUPFAM" id="SSF55781">
    <property type="entry name" value="GAF domain-like"/>
    <property type="match status" value="1"/>
</dbReference>
<keyword evidence="4 5" id="KW-0804">Transcription</keyword>
<dbReference type="Proteomes" id="UP000673975">
    <property type="component" value="Unassembled WGS sequence"/>
</dbReference>
<dbReference type="Gene3D" id="1.10.10.10">
    <property type="entry name" value="Winged helix-like DNA-binding domain superfamily/Winged helix DNA-binding domain"/>
    <property type="match status" value="1"/>
</dbReference>
<dbReference type="InterPro" id="IPR036388">
    <property type="entry name" value="WH-like_DNA-bd_sf"/>
</dbReference>
<dbReference type="SUPFAM" id="SSF46785">
    <property type="entry name" value="Winged helix' DNA-binding domain"/>
    <property type="match status" value="1"/>
</dbReference>
<dbReference type="PANTHER" id="PTHR34824">
    <property type="entry name" value="HEAT-INDUCIBLE TRANSCRIPTION REPRESSOR HRCA"/>
    <property type="match status" value="1"/>
</dbReference>
<comment type="function">
    <text evidence="5">Negative regulator of class I heat shock genes (grpE-dnaK-dnaJ and groELS operons). Prevents heat-shock induction of these operons.</text>
</comment>
<dbReference type="InterPro" id="IPR021153">
    <property type="entry name" value="HrcA_C"/>
</dbReference>
<dbReference type="AlphaFoldDB" id="A0A8J7S707"/>
<sequence>MMKLTGFSELTNREQEVLRYIIQNFIVTASPVASKTLVDRYRLNISSATVRNAMNSLESKGLLDHPHTSSGRIPTEDGYRLYVNSLMQVSELSREEKQILDTIQNFLTNDVDDAVQSAARILARLSNLLAVVIAPKLGHGVFRKIELVSISSNRILVVLTVESGIVKTLSVEVQTEIKPDELERVARFLNERLHGYKLSEIAKKIDEMLANYDQGDYSGLIRVFIDSADTIFDDNHLRRFHFGGVEYMALQPEFNDLGNYKGIVELLENEDMIIHLFDDPRVESSEKDVRIRIGKENKIQQVEQCSVVSANYHYGGIKGTIGLVGPTRMNYSRMVALVEQLANRFNVYNPGA</sequence>
<evidence type="ECO:0000256" key="4">
    <source>
        <dbReference type="ARBA" id="ARBA00023163"/>
    </source>
</evidence>
<proteinExistence type="inferred from homology"/>
<evidence type="ECO:0000313" key="7">
    <source>
        <dbReference type="EMBL" id="MBP3193123.1"/>
    </source>
</evidence>
<gene>
    <name evidence="5 7" type="primary">hrcA</name>
    <name evidence="7" type="ORF">NATSA_10650</name>
</gene>
<feature type="domain" description="Heat-inducible transcription repressor HrcA C-terminal" evidence="6">
    <location>
        <begin position="112"/>
        <end position="335"/>
    </location>
</feature>
<dbReference type="HAMAP" id="MF_00081">
    <property type="entry name" value="HrcA"/>
    <property type="match status" value="1"/>
</dbReference>
<dbReference type="GO" id="GO:0003677">
    <property type="term" value="F:DNA binding"/>
    <property type="evidence" value="ECO:0007669"/>
    <property type="project" value="InterPro"/>
</dbReference>
<evidence type="ECO:0000256" key="5">
    <source>
        <dbReference type="HAMAP-Rule" id="MF_00081"/>
    </source>
</evidence>
<dbReference type="EMBL" id="JAFIDN010000008">
    <property type="protein sequence ID" value="MBP3193123.1"/>
    <property type="molecule type" value="Genomic_DNA"/>
</dbReference>
<dbReference type="NCBIfam" id="TIGR00331">
    <property type="entry name" value="hrcA"/>
    <property type="match status" value="1"/>
</dbReference>
<evidence type="ECO:0000256" key="2">
    <source>
        <dbReference type="ARBA" id="ARBA00023015"/>
    </source>
</evidence>
<comment type="similarity">
    <text evidence="5">Belongs to the HrcA family.</text>
</comment>
<keyword evidence="2 5" id="KW-0805">Transcription regulation</keyword>
<dbReference type="InterPro" id="IPR023120">
    <property type="entry name" value="WHTH_transcript_rep_HrcA_IDD"/>
</dbReference>
<dbReference type="Gene3D" id="3.30.390.60">
    <property type="entry name" value="Heat-inducible transcription repressor hrca homolog, domain 3"/>
    <property type="match status" value="1"/>
</dbReference>
<keyword evidence="8" id="KW-1185">Reference proteome</keyword>
<accession>A0A8J7S707</accession>
<evidence type="ECO:0000256" key="3">
    <source>
        <dbReference type="ARBA" id="ARBA00023016"/>
    </source>
</evidence>
<protein>
    <recommendedName>
        <fullName evidence="5">Heat-inducible transcription repressor HrcA</fullName>
    </recommendedName>
</protein>
<organism evidence="7 8">
    <name type="scientific">Natronogracilivirga saccharolytica</name>
    <dbReference type="NCBI Taxonomy" id="2812953"/>
    <lineage>
        <taxon>Bacteria</taxon>
        <taxon>Pseudomonadati</taxon>
        <taxon>Balneolota</taxon>
        <taxon>Balneolia</taxon>
        <taxon>Balneolales</taxon>
        <taxon>Cyclonatronaceae</taxon>
        <taxon>Natronogracilivirga</taxon>
    </lineage>
</organism>
<keyword evidence="1 5" id="KW-0678">Repressor</keyword>
<dbReference type="GO" id="GO:0045892">
    <property type="term" value="P:negative regulation of DNA-templated transcription"/>
    <property type="evidence" value="ECO:0007669"/>
    <property type="project" value="UniProtKB-UniRule"/>
</dbReference>
<evidence type="ECO:0000259" key="6">
    <source>
        <dbReference type="Pfam" id="PF01628"/>
    </source>
</evidence>
<evidence type="ECO:0000313" key="8">
    <source>
        <dbReference type="Proteomes" id="UP000673975"/>
    </source>
</evidence>
<reference evidence="7" key="1">
    <citation type="submission" date="2021-02" db="EMBL/GenBank/DDBJ databases">
        <title>Natronogracilivirga saccharolytica gen. nov. sp. nov. a new anaerobic, haloalkiliphilic carbohydrate-fermenting bacterium from soda lake and proposing of Cyclonatronumiaceae fam. nov. in the phylum Balneolaeota.</title>
        <authorList>
            <person name="Zhilina T.N."/>
            <person name="Sorokin D.Y."/>
            <person name="Zavarzina D.G."/>
            <person name="Toshchakov S.V."/>
            <person name="Kublanov I.V."/>
        </authorList>
    </citation>
    <scope>NUCLEOTIDE SEQUENCE</scope>
    <source>
        <strain evidence="7">Z-1702</strain>
    </source>
</reference>
<comment type="caution">
    <text evidence="7">The sequence shown here is derived from an EMBL/GenBank/DDBJ whole genome shotgun (WGS) entry which is preliminary data.</text>
</comment>
<dbReference type="InterPro" id="IPR029016">
    <property type="entry name" value="GAF-like_dom_sf"/>
</dbReference>
<name>A0A8J7S707_9BACT</name>
<keyword evidence="3 5" id="KW-0346">Stress response</keyword>
<dbReference type="Pfam" id="PF01628">
    <property type="entry name" value="HrcA"/>
    <property type="match status" value="1"/>
</dbReference>
<dbReference type="InterPro" id="IPR036390">
    <property type="entry name" value="WH_DNA-bd_sf"/>
</dbReference>
<evidence type="ECO:0000256" key="1">
    <source>
        <dbReference type="ARBA" id="ARBA00022491"/>
    </source>
</evidence>
<dbReference type="PANTHER" id="PTHR34824:SF1">
    <property type="entry name" value="HEAT-INDUCIBLE TRANSCRIPTION REPRESSOR HRCA"/>
    <property type="match status" value="1"/>
</dbReference>
<dbReference type="PIRSF" id="PIRSF005485">
    <property type="entry name" value="HrcA"/>
    <property type="match status" value="1"/>
</dbReference>
<dbReference type="InterPro" id="IPR002571">
    <property type="entry name" value="HrcA"/>
</dbReference>
<dbReference type="Gene3D" id="3.30.450.40">
    <property type="match status" value="1"/>
</dbReference>